<evidence type="ECO:0000313" key="11">
    <source>
        <dbReference type="EMBL" id="MRZ08493.1"/>
    </source>
</evidence>
<proteinExistence type="inferred from homology"/>
<dbReference type="Proteomes" id="UP000461276">
    <property type="component" value="Unassembled WGS sequence"/>
</dbReference>
<evidence type="ECO:0000313" key="15">
    <source>
        <dbReference type="EMBL" id="QJE26900.1"/>
    </source>
</evidence>
<evidence type="ECO:0000313" key="10">
    <source>
        <dbReference type="EMBL" id="MRY95738.1"/>
    </source>
</evidence>
<dbReference type="EMBL" id="WKMW01000026">
    <property type="protein sequence ID" value="MRY86596.1"/>
    <property type="molecule type" value="Genomic_DNA"/>
</dbReference>
<evidence type="ECO:0000313" key="27">
    <source>
        <dbReference type="Proteomes" id="UP000471216"/>
    </source>
</evidence>
<evidence type="ECO:0000313" key="12">
    <source>
        <dbReference type="EMBL" id="MRZ52471.1"/>
    </source>
</evidence>
<evidence type="ECO:0000313" key="5">
    <source>
        <dbReference type="EMBL" id="CUN29415.1"/>
    </source>
</evidence>
<feature type="binding site" evidence="4">
    <location>
        <position position="2"/>
    </location>
    <ligand>
        <name>Ni(2+)</name>
        <dbReference type="ChEBI" id="CHEBI:49786"/>
    </ligand>
</feature>
<reference evidence="15 28" key="4">
    <citation type="submission" date="2020-04" db="EMBL/GenBank/DDBJ databases">
        <title>Complete Genomes and Methylome analysis of CBBP consortium that reverse antibiotic-induced susceptibility to vancomycin-resistant Enterococcus faecium infection.</title>
        <authorList>
            <person name="Fomenkov A."/>
            <person name="Zhang Z."/>
            <person name="Pamer E."/>
            <person name="Roberts R.J."/>
        </authorList>
    </citation>
    <scope>NUCLEOTIDE SEQUENCE [LARGE SCALE GENOMIC DNA]</scope>
    <source>
        <strain evidence="28">CBBP</strain>
        <strain evidence="15">CBBP-1</strain>
    </source>
</reference>
<evidence type="ECO:0000313" key="8">
    <source>
        <dbReference type="EMBL" id="MDB9007168.1"/>
    </source>
</evidence>
<protein>
    <recommendedName>
        <fullName evidence="4">Hydrogenase maturation factor HypA</fullName>
    </recommendedName>
</protein>
<dbReference type="Proteomes" id="UP000432516">
    <property type="component" value="Unassembled WGS sequence"/>
</dbReference>
<evidence type="ECO:0000256" key="4">
    <source>
        <dbReference type="HAMAP-Rule" id="MF_00213"/>
    </source>
</evidence>
<evidence type="ECO:0000313" key="18">
    <source>
        <dbReference type="Proteomes" id="UP000095332"/>
    </source>
</evidence>
<reference evidence="8" key="5">
    <citation type="submission" date="2023-01" db="EMBL/GenBank/DDBJ databases">
        <title>Human gut microbiome strain richness.</title>
        <authorList>
            <person name="Chen-Liaw A."/>
        </authorList>
    </citation>
    <scope>NUCLEOTIDE SEQUENCE</scope>
    <source>
        <strain evidence="8">RTP21484st1_E5_RTP21484_190118</strain>
    </source>
</reference>
<dbReference type="Proteomes" id="UP001210126">
    <property type="component" value="Unassembled WGS sequence"/>
</dbReference>
<evidence type="ECO:0000256" key="2">
    <source>
        <dbReference type="ARBA" id="ARBA00022723"/>
    </source>
</evidence>
<dbReference type="Proteomes" id="UP000471216">
    <property type="component" value="Unassembled WGS sequence"/>
</dbReference>
<feature type="binding site" evidence="4">
    <location>
        <position position="73"/>
    </location>
    <ligand>
        <name>Zn(2+)</name>
        <dbReference type="ChEBI" id="CHEBI:29105"/>
    </ligand>
</feature>
<dbReference type="EMBL" id="CP051672">
    <property type="protein sequence ID" value="QJE26900.1"/>
    <property type="molecule type" value="Genomic_DNA"/>
</dbReference>
<dbReference type="Proteomes" id="UP000450599">
    <property type="component" value="Unassembled WGS sequence"/>
</dbReference>
<reference evidence="18 19" key="1">
    <citation type="submission" date="2015-09" db="EMBL/GenBank/DDBJ databases">
        <authorList>
            <consortium name="Pathogen Informatics"/>
        </authorList>
    </citation>
    <scope>NUCLEOTIDE SEQUENCE [LARGE SCALE GENOMIC DNA]</scope>
    <source>
        <strain evidence="6 19">2789STDY5608822</strain>
        <strain evidence="5 20">2789STDY5608872</strain>
        <strain evidence="7 18">2789STDY5834948</strain>
    </source>
</reference>
<dbReference type="OMA" id="KEFMIKE"/>
<dbReference type="RefSeq" id="WP_005855027.1">
    <property type="nucleotide sequence ID" value="NZ_BAABYH010000001.1"/>
</dbReference>
<dbReference type="EMBL" id="WKNE01000025">
    <property type="protein sequence ID" value="MRZ56987.1"/>
    <property type="molecule type" value="Genomic_DNA"/>
</dbReference>
<dbReference type="EMBL" id="CYXP01000008">
    <property type="protein sequence ID" value="CUN29415.1"/>
    <property type="molecule type" value="Genomic_DNA"/>
</dbReference>
<evidence type="ECO:0000313" key="21">
    <source>
        <dbReference type="Proteomes" id="UP000315827"/>
    </source>
</evidence>
<evidence type="ECO:0000313" key="26">
    <source>
        <dbReference type="Proteomes" id="UP000461276"/>
    </source>
</evidence>
<dbReference type="EMBL" id="VOHW01000002">
    <property type="protein sequence ID" value="TWV63717.1"/>
    <property type="molecule type" value="Genomic_DNA"/>
</dbReference>
<evidence type="ECO:0000313" key="19">
    <source>
        <dbReference type="Proteomes" id="UP000095455"/>
    </source>
</evidence>
<dbReference type="GO" id="GO:0008270">
    <property type="term" value="F:zinc ion binding"/>
    <property type="evidence" value="ECO:0007669"/>
    <property type="project" value="UniProtKB-UniRule"/>
</dbReference>
<comment type="function">
    <text evidence="4">Involved in the maturation of [NiFe] hydrogenases. Required for nickel insertion into the metal center of the hydrogenase.</text>
</comment>
<feature type="binding site" evidence="4">
    <location>
        <position position="92"/>
    </location>
    <ligand>
        <name>Zn(2+)</name>
        <dbReference type="ChEBI" id="CHEBI:29105"/>
    </ligand>
</feature>
<evidence type="ECO:0000313" key="13">
    <source>
        <dbReference type="EMBL" id="MRZ56987.1"/>
    </source>
</evidence>
<dbReference type="AlphaFoldDB" id="A0A174LK92"/>
<sequence length="115" mass="12795">MHELSIARSIVELVEEQADNRGASVVEELELEIGHLSGVEIQTLEFALDSAIKGSKLEKARIIRHYIEGEGQCSDCETIFPMNALFSPCPHCGSYLVKILKGKELRVKSIVIKKE</sequence>
<dbReference type="InterPro" id="IPR000688">
    <property type="entry name" value="HypA/HybF"/>
</dbReference>
<gene>
    <name evidence="4 16" type="primary">hypA</name>
    <name evidence="6" type="ORF">ERS852380_04196</name>
    <name evidence="5" type="ORF">ERS852429_03418</name>
    <name evidence="7" type="ORF">ERS852560_03951</name>
    <name evidence="16" type="ORF">FSA05_06190</name>
    <name evidence="11" type="ORF">GKD54_20255</name>
    <name evidence="9" type="ORF">GKD58_20500</name>
    <name evidence="12" type="ORF">GKD66_20060</name>
    <name evidence="10" type="ORF">GKD67_21365</name>
    <name evidence="13" type="ORF">GKD68_20035</name>
    <name evidence="14" type="ORF">GKD70_20020</name>
    <name evidence="15" type="ORF">HHO38_00480</name>
    <name evidence="17" type="ORF">P2T59_09925</name>
    <name evidence="8" type="ORF">PN599_19480</name>
</gene>
<keyword evidence="1 4" id="KW-0533">Nickel</keyword>
<dbReference type="EMBL" id="WKMX01000024">
    <property type="protein sequence ID" value="MRZ08493.1"/>
    <property type="molecule type" value="Genomic_DNA"/>
</dbReference>
<evidence type="ECO:0000313" key="23">
    <source>
        <dbReference type="Proteomes" id="UP000441358"/>
    </source>
</evidence>
<dbReference type="EMBL" id="WKMO01000026">
    <property type="protein sequence ID" value="MSB75553.1"/>
    <property type="molecule type" value="Genomic_DNA"/>
</dbReference>
<evidence type="ECO:0000313" key="14">
    <source>
        <dbReference type="EMBL" id="MSB75553.1"/>
    </source>
</evidence>
<dbReference type="EMBL" id="CYYK01000022">
    <property type="protein sequence ID" value="CUP23136.1"/>
    <property type="molecule type" value="Genomic_DNA"/>
</dbReference>
<dbReference type="EMBL" id="WKMC01000019">
    <property type="protein sequence ID" value="MRZ52471.1"/>
    <property type="molecule type" value="Genomic_DNA"/>
</dbReference>
<evidence type="ECO:0000313" key="7">
    <source>
        <dbReference type="EMBL" id="CUQ53995.1"/>
    </source>
</evidence>
<evidence type="ECO:0000313" key="20">
    <source>
        <dbReference type="Proteomes" id="UP000095591"/>
    </source>
</evidence>
<comment type="similarity">
    <text evidence="4">Belongs to the HypA/HybF family.</text>
</comment>
<reference evidence="17" key="6">
    <citation type="submission" date="2023-03" db="EMBL/GenBank/DDBJ databases">
        <title>Parabacteroides distasonis, a bacteria resistant against UC.</title>
        <authorList>
            <person name="Dai W."/>
        </authorList>
    </citation>
    <scope>NUCLEOTIDE SEQUENCE</scope>
    <source>
        <strain evidence="17">F1-28</strain>
    </source>
</reference>
<evidence type="ECO:0000256" key="1">
    <source>
        <dbReference type="ARBA" id="ARBA00022596"/>
    </source>
</evidence>
<dbReference type="EMBL" id="JAQMPJ010000030">
    <property type="protein sequence ID" value="MDB9007168.1"/>
    <property type="molecule type" value="Genomic_DNA"/>
</dbReference>
<dbReference type="Proteomes" id="UP000095332">
    <property type="component" value="Unassembled WGS sequence"/>
</dbReference>
<name>A0A174LK92_PARDI</name>
<evidence type="ECO:0000313" key="25">
    <source>
        <dbReference type="Proteomes" id="UP000450599"/>
    </source>
</evidence>
<dbReference type="Proteomes" id="UP000441609">
    <property type="component" value="Unassembled WGS sequence"/>
</dbReference>
<evidence type="ECO:0000256" key="3">
    <source>
        <dbReference type="ARBA" id="ARBA00022833"/>
    </source>
</evidence>
<keyword evidence="3 4" id="KW-0862">Zinc</keyword>
<accession>A0A174LK92</accession>
<dbReference type="Proteomes" id="UP000095455">
    <property type="component" value="Unassembled WGS sequence"/>
</dbReference>
<dbReference type="EMBL" id="CP120353">
    <property type="protein sequence ID" value="WET66285.1"/>
    <property type="molecule type" value="Genomic_DNA"/>
</dbReference>
<dbReference type="PANTHER" id="PTHR34535">
    <property type="entry name" value="HYDROGENASE MATURATION FACTOR HYPA"/>
    <property type="match status" value="1"/>
</dbReference>
<feature type="binding site" evidence="4">
    <location>
        <position position="89"/>
    </location>
    <ligand>
        <name>Zn(2+)</name>
        <dbReference type="ChEBI" id="CHEBI:29105"/>
    </ligand>
</feature>
<evidence type="ECO:0000313" key="9">
    <source>
        <dbReference type="EMBL" id="MRY86596.1"/>
    </source>
</evidence>
<reference evidence="22 23" key="2">
    <citation type="journal article" date="2019" name="Nat. Med.">
        <title>A library of human gut bacterial isolates paired with longitudinal multiomics data enables mechanistic microbiome research.</title>
        <authorList>
            <person name="Poyet M."/>
            <person name="Groussin M."/>
            <person name="Gibbons S.M."/>
            <person name="Avila-Pacheco J."/>
            <person name="Jiang X."/>
            <person name="Kearney S.M."/>
            <person name="Perrotta A.R."/>
            <person name="Berdy B."/>
            <person name="Zhao S."/>
            <person name="Lieberman T.D."/>
            <person name="Swanson P.K."/>
            <person name="Smith M."/>
            <person name="Roesemann S."/>
            <person name="Alexander J.E."/>
            <person name="Rich S.A."/>
            <person name="Livny J."/>
            <person name="Vlamakis H."/>
            <person name="Clish C."/>
            <person name="Bullock K."/>
            <person name="Deik A."/>
            <person name="Scott J."/>
            <person name="Pierce K.A."/>
            <person name="Xavier R.J."/>
            <person name="Alm E.J."/>
        </authorList>
    </citation>
    <scope>NUCLEOTIDE SEQUENCE [LARGE SCALE GENOMIC DNA]</scope>
    <source>
        <strain evidence="11 27">BIOML-A10</strain>
        <strain evidence="9 25">BIOML-A11</strain>
        <strain evidence="13 22">BIOML-A2</strain>
        <strain evidence="14 24">BIOML-A20</strain>
        <strain evidence="12 23">BIOML-A32</strain>
        <strain evidence="10 26">BIOML-A9</strain>
    </source>
</reference>
<dbReference type="EMBL" id="CZBM01000022">
    <property type="protein sequence ID" value="CUQ53995.1"/>
    <property type="molecule type" value="Genomic_DNA"/>
</dbReference>
<dbReference type="HAMAP" id="MF_00213">
    <property type="entry name" value="HypA_HybF"/>
    <property type="match status" value="1"/>
</dbReference>
<dbReference type="Proteomes" id="UP000095591">
    <property type="component" value="Unassembled WGS sequence"/>
</dbReference>
<dbReference type="SMR" id="A0A174LK92"/>
<dbReference type="OrthoDB" id="9800361at2"/>
<dbReference type="Proteomes" id="UP000315827">
    <property type="component" value="Unassembled WGS sequence"/>
</dbReference>
<dbReference type="Gene3D" id="3.30.2320.80">
    <property type="match status" value="1"/>
</dbReference>
<evidence type="ECO:0000313" key="28">
    <source>
        <dbReference type="Proteomes" id="UP000501982"/>
    </source>
</evidence>
<dbReference type="GO" id="GO:0051604">
    <property type="term" value="P:protein maturation"/>
    <property type="evidence" value="ECO:0007669"/>
    <property type="project" value="InterPro"/>
</dbReference>
<dbReference type="GO" id="GO:0016151">
    <property type="term" value="F:nickel cation binding"/>
    <property type="evidence" value="ECO:0007669"/>
    <property type="project" value="UniProtKB-UniRule"/>
</dbReference>
<evidence type="ECO:0000313" key="22">
    <source>
        <dbReference type="Proteomes" id="UP000432516"/>
    </source>
</evidence>
<organism evidence="16 21">
    <name type="scientific">Parabacteroides distasonis</name>
    <dbReference type="NCBI Taxonomy" id="823"/>
    <lineage>
        <taxon>Bacteria</taxon>
        <taxon>Pseudomonadati</taxon>
        <taxon>Bacteroidota</taxon>
        <taxon>Bacteroidia</taxon>
        <taxon>Bacteroidales</taxon>
        <taxon>Tannerellaceae</taxon>
        <taxon>Parabacteroides</taxon>
    </lineage>
</organism>
<reference evidence="16 21" key="3">
    <citation type="submission" date="2019-07" db="EMBL/GenBank/DDBJ databases">
        <title>Genome sequencing of Parabacteroides distasonis iSURF_7.</title>
        <authorList>
            <person name="Degefu H.N."/>
            <person name="Ruoff K.L."/>
            <person name="Price C.E."/>
            <person name="Valls R.A."/>
            <person name="O'Toole G.A."/>
        </authorList>
    </citation>
    <scope>NUCLEOTIDE SEQUENCE [LARGE SCALE GENOMIC DNA]</scope>
    <source>
        <strain evidence="16 21">CFPLTA003_1B</strain>
    </source>
</reference>
<dbReference type="Proteomes" id="UP001221009">
    <property type="component" value="Chromosome"/>
</dbReference>
<evidence type="ECO:0000313" key="6">
    <source>
        <dbReference type="EMBL" id="CUP23136.1"/>
    </source>
</evidence>
<keyword evidence="2 4" id="KW-0479">Metal-binding</keyword>
<dbReference type="Proteomes" id="UP000501982">
    <property type="component" value="Chromosome"/>
</dbReference>
<evidence type="ECO:0000313" key="16">
    <source>
        <dbReference type="EMBL" id="TWV63717.1"/>
    </source>
</evidence>
<dbReference type="Pfam" id="PF01155">
    <property type="entry name" value="HypA"/>
    <property type="match status" value="1"/>
</dbReference>
<evidence type="ECO:0000313" key="17">
    <source>
        <dbReference type="EMBL" id="WET66285.1"/>
    </source>
</evidence>
<dbReference type="PANTHER" id="PTHR34535:SF3">
    <property type="entry name" value="HYDROGENASE MATURATION FACTOR HYPA"/>
    <property type="match status" value="1"/>
</dbReference>
<evidence type="ECO:0000313" key="24">
    <source>
        <dbReference type="Proteomes" id="UP000441609"/>
    </source>
</evidence>
<dbReference type="EMBL" id="WKMY01000024">
    <property type="protein sequence ID" value="MRY95738.1"/>
    <property type="molecule type" value="Genomic_DNA"/>
</dbReference>
<dbReference type="PIRSF" id="PIRSF004761">
    <property type="entry name" value="Hydrgn_mat_HypA"/>
    <property type="match status" value="1"/>
</dbReference>
<dbReference type="Proteomes" id="UP000441358">
    <property type="component" value="Unassembled WGS sequence"/>
</dbReference>
<dbReference type="NCBIfam" id="TIGR00100">
    <property type="entry name" value="hypA"/>
    <property type="match status" value="1"/>
</dbReference>
<feature type="binding site" evidence="4">
    <location>
        <position position="76"/>
    </location>
    <ligand>
        <name>Zn(2+)</name>
        <dbReference type="ChEBI" id="CHEBI:29105"/>
    </ligand>
</feature>